<evidence type="ECO:0000313" key="2">
    <source>
        <dbReference type="Proteomes" id="UP000595420"/>
    </source>
</evidence>
<evidence type="ECO:0000313" key="1">
    <source>
        <dbReference type="EMBL" id="QQD72873.1"/>
    </source>
</evidence>
<name>A0A7T5BI38_9PROT</name>
<gene>
    <name evidence="1" type="ORF">H2515_00555</name>
</gene>
<accession>A0A7T5BI38</accession>
<sequence length="57" mass="6223">MSTDTEMVSDTEKIGSIGAEIIIAATIRQPIPGVYGSLFAQPDTQNFTFWQMARGVM</sequence>
<dbReference type="RefSeq" id="WP_198660660.1">
    <property type="nucleotide sequence ID" value="NZ_CP059488.1"/>
</dbReference>
<dbReference type="AlphaFoldDB" id="A0A7T5BI38"/>
<protein>
    <submittedName>
        <fullName evidence="1">Uncharacterized protein</fullName>
    </submittedName>
</protein>
<reference evidence="1 2" key="1">
    <citation type="submission" date="2020-07" db="EMBL/GenBank/DDBJ databases">
        <title>Complete genome sequence analysis of Acidithiobacillus ferrivorans XJFY6S-08 reveals extreme environmental adaptation to alpine acid mine drainage.</title>
        <authorList>
            <person name="Yan L."/>
            <person name="Ni Y."/>
        </authorList>
    </citation>
    <scope>NUCLEOTIDE SEQUENCE [LARGE SCALE GENOMIC DNA]</scope>
    <source>
        <strain evidence="1 2">XJFY6S-08</strain>
    </source>
</reference>
<proteinExistence type="predicted"/>
<organism evidence="1 2">
    <name type="scientific">Acidithiobacillus ferrivorans</name>
    <dbReference type="NCBI Taxonomy" id="160808"/>
    <lineage>
        <taxon>Bacteria</taxon>
        <taxon>Pseudomonadati</taxon>
        <taxon>Pseudomonadota</taxon>
        <taxon>Acidithiobacillia</taxon>
        <taxon>Acidithiobacillales</taxon>
        <taxon>Acidithiobacillaceae</taxon>
        <taxon>Acidithiobacillus</taxon>
    </lineage>
</organism>
<dbReference type="EMBL" id="CP059488">
    <property type="protein sequence ID" value="QQD72873.1"/>
    <property type="molecule type" value="Genomic_DNA"/>
</dbReference>
<dbReference type="Proteomes" id="UP000595420">
    <property type="component" value="Chromosome"/>
</dbReference>